<evidence type="ECO:0000313" key="9">
    <source>
        <dbReference type="Proteomes" id="UP000265354"/>
    </source>
</evidence>
<dbReference type="Pfam" id="PF04055">
    <property type="entry name" value="Radical_SAM"/>
    <property type="match status" value="1"/>
</dbReference>
<dbReference type="PANTHER" id="PTHR43409">
    <property type="entry name" value="ANAEROBIC MAGNESIUM-PROTOPORPHYRIN IX MONOMETHYL ESTER CYCLASE-RELATED"/>
    <property type="match status" value="1"/>
</dbReference>
<keyword evidence="2" id="KW-0949">S-adenosyl-L-methionine</keyword>
<evidence type="ECO:0000256" key="6">
    <source>
        <dbReference type="SAM" id="MobiDB-lite"/>
    </source>
</evidence>
<dbReference type="Gene3D" id="3.80.30.20">
    <property type="entry name" value="tm_1862 like domain"/>
    <property type="match status" value="1"/>
</dbReference>
<dbReference type="GO" id="GO:0003824">
    <property type="term" value="F:catalytic activity"/>
    <property type="evidence" value="ECO:0007669"/>
    <property type="project" value="InterPro"/>
</dbReference>
<dbReference type="SFLD" id="SFLDG01082">
    <property type="entry name" value="B12-binding_domain_containing"/>
    <property type="match status" value="1"/>
</dbReference>
<dbReference type="SFLD" id="SFLDS00029">
    <property type="entry name" value="Radical_SAM"/>
    <property type="match status" value="1"/>
</dbReference>
<dbReference type="SFLD" id="SFLDF00324">
    <property type="entry name" value="bacteriocin_maturation"/>
    <property type="match status" value="1"/>
</dbReference>
<sequence>MRVLLVNMPWSPIDLPSLALGILKRSVDERVPGAAAEVLHANLEFTDWITARRGFTADDYQYYSLSSYFMGCGDWVFSSALYDDPSWREEEFASVMKGKLRGSRMRMTRELHREVPQFVEEIARRIVGLAPDVVGFTSTFQQNTAALAAARHVKRLAPHIATVVGGANCDAEQGAAVHRNFPFVDYVVRGEGETAFPELVRALAGGRTGLDAVPGLCHRAPDGTSTVNPMATAPLPPAHILPPDYSGYFERLAGSVARNWVEPKLVVEGARGCWWGEKHHCTFCGLNGSFMQFRSKSPEVFYEEIMDLARRHRVLDMYVVDNILDMGYLGTVLPRIIESGFDLRLHIEIKANMRRSQLRTLSEAGLIYVQPGIESLNNRVLDLMDKGVSGCQNVRMLRDGAETGLSVSWNYLHGFPGETADDYEPVIAQIPALEHLDPPVDLSARIAIERFSPYFNRPELGFTGLRPEAHYRFTYDLPEEELYDLAYVFEAPERGIGEPTVTALNDALAGWKRHHADARLTHTDLGDRIVLVSRRRAFPWRAMELTEPFEIALFRLLDQPHAPAALARKAAARVPGDPRGREEVERVLDEWAARGIVFTDGGQYVHVAPAAVNEGLLRLDFMRHLHTAGAGAPRDAGGGGSGAAARTPADRDRGPAQPPVTV</sequence>
<evidence type="ECO:0000256" key="1">
    <source>
        <dbReference type="ARBA" id="ARBA00001966"/>
    </source>
</evidence>
<dbReference type="InterPro" id="IPR051198">
    <property type="entry name" value="BchE-like"/>
</dbReference>
<keyword evidence="3" id="KW-0479">Metal-binding</keyword>
<dbReference type="SMART" id="SM00729">
    <property type="entry name" value="Elp3"/>
    <property type="match status" value="1"/>
</dbReference>
<dbReference type="RefSeq" id="WP_116428338.1">
    <property type="nucleotide sequence ID" value="NZ_BGZL01000012.1"/>
</dbReference>
<reference evidence="8 9" key="1">
    <citation type="submission" date="2018-07" db="EMBL/GenBank/DDBJ databases">
        <title>Whole Genome Shotgun Sequence of Streptomyces spongiicola strain 531S.</title>
        <authorList>
            <person name="Dohra H."/>
            <person name="Kodani S."/>
        </authorList>
    </citation>
    <scope>NUCLEOTIDE SEQUENCE [LARGE SCALE GENOMIC DNA]</scope>
    <source>
        <strain evidence="8 9">531S</strain>
    </source>
</reference>
<dbReference type="AlphaFoldDB" id="A0A388T682"/>
<dbReference type="InterPro" id="IPR023984">
    <property type="entry name" value="rSAM_ocin_1"/>
</dbReference>
<keyword evidence="4" id="KW-0408">Iron</keyword>
<dbReference type="GO" id="GO:0005829">
    <property type="term" value="C:cytosol"/>
    <property type="evidence" value="ECO:0007669"/>
    <property type="project" value="TreeGrafter"/>
</dbReference>
<comment type="caution">
    <text evidence="8">The sequence shown here is derived from an EMBL/GenBank/DDBJ whole genome shotgun (WGS) entry which is preliminary data.</text>
</comment>
<dbReference type="Pfam" id="PF02310">
    <property type="entry name" value="B12-binding"/>
    <property type="match status" value="1"/>
</dbReference>
<dbReference type="GO" id="GO:0046872">
    <property type="term" value="F:metal ion binding"/>
    <property type="evidence" value="ECO:0007669"/>
    <property type="project" value="UniProtKB-KW"/>
</dbReference>
<dbReference type="NCBIfam" id="TIGR03975">
    <property type="entry name" value="rSAM_ocin_1"/>
    <property type="match status" value="1"/>
</dbReference>
<evidence type="ECO:0000259" key="7">
    <source>
        <dbReference type="PROSITE" id="PS51332"/>
    </source>
</evidence>
<keyword evidence="5" id="KW-0411">Iron-sulfur</keyword>
<dbReference type="Proteomes" id="UP000265354">
    <property type="component" value="Unassembled WGS sequence"/>
</dbReference>
<evidence type="ECO:0000256" key="2">
    <source>
        <dbReference type="ARBA" id="ARBA00022691"/>
    </source>
</evidence>
<evidence type="ECO:0000313" key="8">
    <source>
        <dbReference type="EMBL" id="GBQ02745.1"/>
    </source>
</evidence>
<accession>A0A388T682</accession>
<dbReference type="InterPro" id="IPR023404">
    <property type="entry name" value="rSAM_horseshoe"/>
</dbReference>
<dbReference type="PANTHER" id="PTHR43409:SF7">
    <property type="entry name" value="BLL1977 PROTEIN"/>
    <property type="match status" value="1"/>
</dbReference>
<dbReference type="CDD" id="cd01335">
    <property type="entry name" value="Radical_SAM"/>
    <property type="match status" value="1"/>
</dbReference>
<evidence type="ECO:0000256" key="4">
    <source>
        <dbReference type="ARBA" id="ARBA00023004"/>
    </source>
</evidence>
<name>A0A388T682_9ACTN</name>
<gene>
    <name evidence="8" type="ORF">SSP531S_42090</name>
</gene>
<dbReference type="PROSITE" id="PS51332">
    <property type="entry name" value="B12_BINDING"/>
    <property type="match status" value="1"/>
</dbReference>
<evidence type="ECO:0000256" key="3">
    <source>
        <dbReference type="ARBA" id="ARBA00022723"/>
    </source>
</evidence>
<feature type="domain" description="B12-binding" evidence="7">
    <location>
        <begin position="112"/>
        <end position="210"/>
    </location>
</feature>
<feature type="region of interest" description="Disordered" evidence="6">
    <location>
        <begin position="630"/>
        <end position="662"/>
    </location>
</feature>
<dbReference type="InterPro" id="IPR006638">
    <property type="entry name" value="Elp3/MiaA/NifB-like_rSAM"/>
</dbReference>
<dbReference type="GO" id="GO:0031419">
    <property type="term" value="F:cobalamin binding"/>
    <property type="evidence" value="ECO:0007669"/>
    <property type="project" value="InterPro"/>
</dbReference>
<dbReference type="InterPro" id="IPR007197">
    <property type="entry name" value="rSAM"/>
</dbReference>
<dbReference type="InterPro" id="IPR006158">
    <property type="entry name" value="Cobalamin-bd"/>
</dbReference>
<dbReference type="EMBL" id="BGZL01000012">
    <property type="protein sequence ID" value="GBQ02745.1"/>
    <property type="molecule type" value="Genomic_DNA"/>
</dbReference>
<organism evidence="8 9">
    <name type="scientific">Streptomyces spongiicola</name>
    <dbReference type="NCBI Taxonomy" id="1690221"/>
    <lineage>
        <taxon>Bacteria</taxon>
        <taxon>Bacillati</taxon>
        <taxon>Actinomycetota</taxon>
        <taxon>Actinomycetes</taxon>
        <taxon>Kitasatosporales</taxon>
        <taxon>Streptomycetaceae</taxon>
        <taxon>Streptomyces</taxon>
    </lineage>
</organism>
<proteinExistence type="predicted"/>
<evidence type="ECO:0000256" key="5">
    <source>
        <dbReference type="ARBA" id="ARBA00023014"/>
    </source>
</evidence>
<dbReference type="SUPFAM" id="SSF102114">
    <property type="entry name" value="Radical SAM enzymes"/>
    <property type="match status" value="1"/>
</dbReference>
<comment type="cofactor">
    <cofactor evidence="1">
        <name>[4Fe-4S] cluster</name>
        <dbReference type="ChEBI" id="CHEBI:49883"/>
    </cofactor>
</comment>
<dbReference type="InterPro" id="IPR058240">
    <property type="entry name" value="rSAM_sf"/>
</dbReference>
<dbReference type="Gene3D" id="3.40.50.280">
    <property type="entry name" value="Cobalamin-binding domain"/>
    <property type="match status" value="1"/>
</dbReference>
<protein>
    <submittedName>
        <fullName evidence="8">RiPP maturation radical SAM protein 1</fullName>
    </submittedName>
</protein>
<dbReference type="GO" id="GO:0051536">
    <property type="term" value="F:iron-sulfur cluster binding"/>
    <property type="evidence" value="ECO:0007669"/>
    <property type="project" value="UniProtKB-KW"/>
</dbReference>